<feature type="domain" description="HhH-GPD" evidence="14">
    <location>
        <begin position="57"/>
        <end position="215"/>
    </location>
</feature>
<dbReference type="Gene3D" id="1.10.1670.10">
    <property type="entry name" value="Helix-hairpin-Helix base-excision DNA repair enzymes (C-terminal)"/>
    <property type="match status" value="1"/>
</dbReference>
<evidence type="ECO:0000256" key="12">
    <source>
        <dbReference type="HAMAP-Rule" id="MF_00942"/>
    </source>
</evidence>
<feature type="binding site" evidence="12">
    <location>
        <position position="233"/>
    </location>
    <ligand>
        <name>[4Fe-4S] cluster</name>
        <dbReference type="ChEBI" id="CHEBI:49883"/>
    </ligand>
</feature>
<evidence type="ECO:0000256" key="10">
    <source>
        <dbReference type="ARBA" id="ARBA00023239"/>
    </source>
</evidence>
<feature type="binding site" evidence="12">
    <location>
        <position position="224"/>
    </location>
    <ligand>
        <name>[4Fe-4S] cluster</name>
        <dbReference type="ChEBI" id="CHEBI:49883"/>
    </ligand>
</feature>
<keyword evidence="11 12" id="KW-0326">Glycosidase</keyword>
<evidence type="ECO:0000256" key="1">
    <source>
        <dbReference type="ARBA" id="ARBA00008343"/>
    </source>
</evidence>
<dbReference type="InterPro" id="IPR003651">
    <property type="entry name" value="Endonuclease3_FeS-loop_motif"/>
</dbReference>
<feature type="binding site" evidence="12">
    <location>
        <position position="217"/>
    </location>
    <ligand>
        <name>[4Fe-4S] cluster</name>
        <dbReference type="ChEBI" id="CHEBI:49883"/>
    </ligand>
</feature>
<comment type="similarity">
    <text evidence="1 12">Belongs to the Nth/MutY family.</text>
</comment>
<evidence type="ECO:0000256" key="8">
    <source>
        <dbReference type="ARBA" id="ARBA00023125"/>
    </source>
</evidence>
<dbReference type="PANTHER" id="PTHR10359">
    <property type="entry name" value="A/G-SPECIFIC ADENINE GLYCOSYLASE/ENDONUCLEASE III"/>
    <property type="match status" value="1"/>
</dbReference>
<comment type="caution">
    <text evidence="15">The sequence shown here is derived from an EMBL/GenBank/DDBJ whole genome shotgun (WGS) entry which is preliminary data.</text>
</comment>
<dbReference type="SMART" id="SM00525">
    <property type="entry name" value="FES"/>
    <property type="match status" value="1"/>
</dbReference>
<gene>
    <name evidence="12 15" type="primary">nth</name>
    <name evidence="15" type="ORF">E6G98_14170</name>
</gene>
<dbReference type="Gene3D" id="1.10.340.30">
    <property type="entry name" value="Hypothetical protein, domain 2"/>
    <property type="match status" value="1"/>
</dbReference>
<comment type="cofactor">
    <cofactor evidence="12">
        <name>[4Fe-4S] cluster</name>
        <dbReference type="ChEBI" id="CHEBI:49883"/>
    </cofactor>
    <text evidence="12">Binds 1 [4Fe-4S] cluster.</text>
</comment>
<evidence type="ECO:0000256" key="13">
    <source>
        <dbReference type="SAM" id="MobiDB-lite"/>
    </source>
</evidence>
<keyword evidence="2 12" id="KW-0004">4Fe-4S</keyword>
<keyword evidence="7 12" id="KW-0411">Iron-sulfur</keyword>
<dbReference type="GO" id="GO:0006285">
    <property type="term" value="P:base-excision repair, AP site formation"/>
    <property type="evidence" value="ECO:0007669"/>
    <property type="project" value="TreeGrafter"/>
</dbReference>
<dbReference type="SMART" id="SM00478">
    <property type="entry name" value="ENDO3c"/>
    <property type="match status" value="1"/>
</dbReference>
<dbReference type="FunFam" id="1.10.340.30:FF:000001">
    <property type="entry name" value="Endonuclease III"/>
    <property type="match status" value="1"/>
</dbReference>
<dbReference type="Pfam" id="PF00730">
    <property type="entry name" value="HhH-GPD"/>
    <property type="match status" value="1"/>
</dbReference>
<dbReference type="NCBIfam" id="TIGR01083">
    <property type="entry name" value="nth"/>
    <property type="match status" value="1"/>
</dbReference>
<dbReference type="GO" id="GO:0140078">
    <property type="term" value="F:class I DNA-(apurinic or apyrimidinic site) endonuclease activity"/>
    <property type="evidence" value="ECO:0007669"/>
    <property type="project" value="UniProtKB-EC"/>
</dbReference>
<dbReference type="HAMAP" id="MF_00942">
    <property type="entry name" value="Nth"/>
    <property type="match status" value="1"/>
</dbReference>
<sequence>MPARVASKKTASPPAELPAQRRRRARRIIAHLQERYPQVRLPLVHRDPFQLLVATILSAQCTDAMVNRVTPELFRRYPTPQALAAARIRDVEKIVKPTGFFRQKTRAITSMSRSLGERFSGRVPLTMDELLTLEGVGRKTANVILSAKRLEPWGGRQDPADGLGIVVDTHVRRVSQRLGLASTDDPEKIEQQLMELVPRKEWDAFSLRLIYFGREICTAKRPMCLSCPLNRLCPSAPFGGNPPWMRRRALARRP</sequence>
<dbReference type="EMBL" id="VBAI01000308">
    <property type="protein sequence ID" value="TMJ06872.1"/>
    <property type="molecule type" value="Genomic_DNA"/>
</dbReference>
<keyword evidence="8 12" id="KW-0238">DNA-binding</keyword>
<dbReference type="InterPro" id="IPR003265">
    <property type="entry name" value="HhH-GPD_domain"/>
</dbReference>
<dbReference type="InterPro" id="IPR023170">
    <property type="entry name" value="HhH_base_excis_C"/>
</dbReference>
<organism evidence="15 16">
    <name type="scientific">Candidatus Segetimicrobium genomatis</name>
    <dbReference type="NCBI Taxonomy" id="2569760"/>
    <lineage>
        <taxon>Bacteria</taxon>
        <taxon>Bacillati</taxon>
        <taxon>Candidatus Sysuimicrobiota</taxon>
        <taxon>Candidatus Sysuimicrobiia</taxon>
        <taxon>Candidatus Sysuimicrobiales</taxon>
        <taxon>Candidatus Segetimicrobiaceae</taxon>
        <taxon>Candidatus Segetimicrobium</taxon>
    </lineage>
</organism>
<dbReference type="PIRSF" id="PIRSF001435">
    <property type="entry name" value="Nth"/>
    <property type="match status" value="1"/>
</dbReference>
<keyword evidence="6 12" id="KW-0408">Iron</keyword>
<dbReference type="InterPro" id="IPR005759">
    <property type="entry name" value="Nth"/>
</dbReference>
<dbReference type="GO" id="GO:0046872">
    <property type="term" value="F:metal ion binding"/>
    <property type="evidence" value="ECO:0007669"/>
    <property type="project" value="UniProtKB-KW"/>
</dbReference>
<evidence type="ECO:0000256" key="9">
    <source>
        <dbReference type="ARBA" id="ARBA00023204"/>
    </source>
</evidence>
<evidence type="ECO:0000256" key="3">
    <source>
        <dbReference type="ARBA" id="ARBA00022723"/>
    </source>
</evidence>
<keyword evidence="5 12" id="KW-0378">Hydrolase</keyword>
<dbReference type="InterPro" id="IPR011257">
    <property type="entry name" value="DNA_glycosylase"/>
</dbReference>
<keyword evidence="10 12" id="KW-0456">Lyase</keyword>
<dbReference type="GO" id="GO:0003677">
    <property type="term" value="F:DNA binding"/>
    <property type="evidence" value="ECO:0007669"/>
    <property type="project" value="UniProtKB-UniRule"/>
</dbReference>
<proteinExistence type="inferred from homology"/>
<dbReference type="CDD" id="cd00056">
    <property type="entry name" value="ENDO3c"/>
    <property type="match status" value="1"/>
</dbReference>
<dbReference type="GO" id="GO:0051539">
    <property type="term" value="F:4 iron, 4 sulfur cluster binding"/>
    <property type="evidence" value="ECO:0007669"/>
    <property type="project" value="UniProtKB-UniRule"/>
</dbReference>
<dbReference type="FunFam" id="1.10.1670.10:FF:000001">
    <property type="entry name" value="Endonuclease III"/>
    <property type="match status" value="1"/>
</dbReference>
<keyword evidence="4 12" id="KW-0227">DNA damage</keyword>
<evidence type="ECO:0000259" key="14">
    <source>
        <dbReference type="SMART" id="SM00478"/>
    </source>
</evidence>
<evidence type="ECO:0000256" key="7">
    <source>
        <dbReference type="ARBA" id="ARBA00023014"/>
    </source>
</evidence>
<dbReference type="AlphaFoldDB" id="A0A537LG05"/>
<protein>
    <recommendedName>
        <fullName evidence="12">Endonuclease III</fullName>
        <ecNumber evidence="12">4.2.99.18</ecNumber>
    </recommendedName>
    <alternativeName>
        <fullName evidence="12">DNA-(apurinic or apyrimidinic site) lyase</fullName>
    </alternativeName>
</protein>
<feature type="binding site" evidence="12">
    <location>
        <position position="227"/>
    </location>
    <ligand>
        <name>[4Fe-4S] cluster</name>
        <dbReference type="ChEBI" id="CHEBI:49883"/>
    </ligand>
</feature>
<keyword evidence="3 12" id="KW-0479">Metal-binding</keyword>
<keyword evidence="9 12" id="KW-0234">DNA repair</keyword>
<evidence type="ECO:0000256" key="4">
    <source>
        <dbReference type="ARBA" id="ARBA00022763"/>
    </source>
</evidence>
<accession>A0A537LG05</accession>
<keyword evidence="15" id="KW-0540">Nuclease</keyword>
<name>A0A537LG05_9BACT</name>
<comment type="function">
    <text evidence="12">DNA repair enzyme that has both DNA N-glycosylase activity and AP-lyase activity. The DNA N-glycosylase activity releases various damaged pyrimidines from DNA by cleaving the N-glycosidic bond, leaving an AP (apurinic/apyrimidinic) site. The AP-lyase activity cleaves the phosphodiester bond 3' to the AP site by a beta-elimination, leaving a 3'-terminal unsaturated sugar and a product with a terminal 5'-phosphate.</text>
</comment>
<keyword evidence="15" id="KW-0255">Endonuclease</keyword>
<dbReference type="EC" id="4.2.99.18" evidence="12"/>
<dbReference type="InterPro" id="IPR000445">
    <property type="entry name" value="HhH_motif"/>
</dbReference>
<evidence type="ECO:0000313" key="16">
    <source>
        <dbReference type="Proteomes" id="UP000315217"/>
    </source>
</evidence>
<dbReference type="Proteomes" id="UP000315217">
    <property type="component" value="Unassembled WGS sequence"/>
</dbReference>
<feature type="region of interest" description="Disordered" evidence="13">
    <location>
        <begin position="1"/>
        <end position="21"/>
    </location>
</feature>
<dbReference type="GO" id="GO:0019104">
    <property type="term" value="F:DNA N-glycosylase activity"/>
    <property type="evidence" value="ECO:0007669"/>
    <property type="project" value="UniProtKB-UniRule"/>
</dbReference>
<dbReference type="Pfam" id="PF00633">
    <property type="entry name" value="HHH"/>
    <property type="match status" value="1"/>
</dbReference>
<evidence type="ECO:0000313" key="15">
    <source>
        <dbReference type="EMBL" id="TMJ06872.1"/>
    </source>
</evidence>
<evidence type="ECO:0000256" key="2">
    <source>
        <dbReference type="ARBA" id="ARBA00022485"/>
    </source>
</evidence>
<evidence type="ECO:0000256" key="11">
    <source>
        <dbReference type="ARBA" id="ARBA00023295"/>
    </source>
</evidence>
<dbReference type="SUPFAM" id="SSF48150">
    <property type="entry name" value="DNA-glycosylase"/>
    <property type="match status" value="1"/>
</dbReference>
<evidence type="ECO:0000256" key="5">
    <source>
        <dbReference type="ARBA" id="ARBA00022801"/>
    </source>
</evidence>
<comment type="catalytic activity">
    <reaction evidence="12">
        <text>2'-deoxyribonucleotide-(2'-deoxyribose 5'-phosphate)-2'-deoxyribonucleotide-DNA = a 3'-end 2'-deoxyribonucleotide-(2,3-dehydro-2,3-deoxyribose 5'-phosphate)-DNA + a 5'-end 5'-phospho-2'-deoxyribonucleoside-DNA + H(+)</text>
        <dbReference type="Rhea" id="RHEA:66592"/>
        <dbReference type="Rhea" id="RHEA-COMP:13180"/>
        <dbReference type="Rhea" id="RHEA-COMP:16897"/>
        <dbReference type="Rhea" id="RHEA-COMP:17067"/>
        <dbReference type="ChEBI" id="CHEBI:15378"/>
        <dbReference type="ChEBI" id="CHEBI:136412"/>
        <dbReference type="ChEBI" id="CHEBI:157695"/>
        <dbReference type="ChEBI" id="CHEBI:167181"/>
        <dbReference type="EC" id="4.2.99.18"/>
    </reaction>
</comment>
<evidence type="ECO:0000256" key="6">
    <source>
        <dbReference type="ARBA" id="ARBA00023004"/>
    </source>
</evidence>
<dbReference type="PANTHER" id="PTHR10359:SF18">
    <property type="entry name" value="ENDONUCLEASE III"/>
    <property type="match status" value="1"/>
</dbReference>
<reference evidence="15 16" key="1">
    <citation type="journal article" date="2019" name="Nat. Microbiol.">
        <title>Mediterranean grassland soil C-N compound turnover is dependent on rainfall and depth, and is mediated by genomically divergent microorganisms.</title>
        <authorList>
            <person name="Diamond S."/>
            <person name="Andeer P.F."/>
            <person name="Li Z."/>
            <person name="Crits-Christoph A."/>
            <person name="Burstein D."/>
            <person name="Anantharaman K."/>
            <person name="Lane K.R."/>
            <person name="Thomas B.C."/>
            <person name="Pan C."/>
            <person name="Northen T.R."/>
            <person name="Banfield J.F."/>
        </authorList>
    </citation>
    <scope>NUCLEOTIDE SEQUENCE [LARGE SCALE GENOMIC DNA]</scope>
    <source>
        <strain evidence="15">NP_1</strain>
    </source>
</reference>